<feature type="compositionally biased region" description="Low complexity" evidence="1">
    <location>
        <begin position="85"/>
        <end position="95"/>
    </location>
</feature>
<reference evidence="3" key="2">
    <citation type="journal article" date="2023" name="Proc. Natl. Acad. Sci. U.S.A.">
        <title>A global phylogenomic analysis of the shiitake genus Lentinula.</title>
        <authorList>
            <person name="Sierra-Patev S."/>
            <person name="Min B."/>
            <person name="Naranjo-Ortiz M."/>
            <person name="Looney B."/>
            <person name="Konkel Z."/>
            <person name="Slot J.C."/>
            <person name="Sakamoto Y."/>
            <person name="Steenwyk J.L."/>
            <person name="Rokas A."/>
            <person name="Carro J."/>
            <person name="Camarero S."/>
            <person name="Ferreira P."/>
            <person name="Molpeceres G."/>
            <person name="Ruiz-Duenas F.J."/>
            <person name="Serrano A."/>
            <person name="Henrissat B."/>
            <person name="Drula E."/>
            <person name="Hughes K.W."/>
            <person name="Mata J.L."/>
            <person name="Ishikawa N.K."/>
            <person name="Vargas-Isla R."/>
            <person name="Ushijima S."/>
            <person name="Smith C.A."/>
            <person name="Donoghue J."/>
            <person name="Ahrendt S."/>
            <person name="Andreopoulos W."/>
            <person name="He G."/>
            <person name="LaButti K."/>
            <person name="Lipzen A."/>
            <person name="Ng V."/>
            <person name="Riley R."/>
            <person name="Sandor L."/>
            <person name="Barry K."/>
            <person name="Martinez A.T."/>
            <person name="Xiao Y."/>
            <person name="Gibbons J.G."/>
            <person name="Terashima K."/>
            <person name="Grigoriev I.V."/>
            <person name="Hibbett D."/>
        </authorList>
    </citation>
    <scope>NUCLEOTIDE SEQUENCE</scope>
    <source>
        <strain evidence="3">Sp2 HRB7682 ss15</strain>
    </source>
</reference>
<name>A0A9W9DYD9_9AGAR</name>
<keyword evidence="2" id="KW-0732">Signal</keyword>
<evidence type="ECO:0000313" key="3">
    <source>
        <dbReference type="EMBL" id="KAJ4492036.1"/>
    </source>
</evidence>
<accession>A0A9W9DYD9</accession>
<comment type="caution">
    <text evidence="3">The sequence shown here is derived from an EMBL/GenBank/DDBJ whole genome shotgun (WGS) entry which is preliminary data.</text>
</comment>
<feature type="signal peptide" evidence="2">
    <location>
        <begin position="1"/>
        <end position="20"/>
    </location>
</feature>
<feature type="compositionally biased region" description="Acidic residues" evidence="1">
    <location>
        <begin position="71"/>
        <end position="80"/>
    </location>
</feature>
<feature type="compositionally biased region" description="Basic residues" evidence="1">
    <location>
        <begin position="123"/>
        <end position="136"/>
    </location>
</feature>
<dbReference type="AlphaFoldDB" id="A0A9W9DYD9"/>
<evidence type="ECO:0000313" key="4">
    <source>
        <dbReference type="Proteomes" id="UP001150238"/>
    </source>
</evidence>
<reference evidence="3" key="1">
    <citation type="submission" date="2022-08" db="EMBL/GenBank/DDBJ databases">
        <authorList>
            <consortium name="DOE Joint Genome Institute"/>
            <person name="Min B."/>
            <person name="Riley R."/>
            <person name="Sierra-Patev S."/>
            <person name="Naranjo-Ortiz M."/>
            <person name="Looney B."/>
            <person name="Konkel Z."/>
            <person name="Slot J.C."/>
            <person name="Sakamoto Y."/>
            <person name="Steenwyk J.L."/>
            <person name="Rokas A."/>
            <person name="Carro J."/>
            <person name="Camarero S."/>
            <person name="Ferreira P."/>
            <person name="Molpeceres G."/>
            <person name="Ruiz-Duenas F.J."/>
            <person name="Serrano A."/>
            <person name="Henrissat B."/>
            <person name="Drula E."/>
            <person name="Hughes K.W."/>
            <person name="Mata J.L."/>
            <person name="Ishikawa N.K."/>
            <person name="Vargas-Isla R."/>
            <person name="Ushijima S."/>
            <person name="Smith C.A."/>
            <person name="Ahrendt S."/>
            <person name="Andreopoulos W."/>
            <person name="He G."/>
            <person name="Labutti K."/>
            <person name="Lipzen A."/>
            <person name="Ng V."/>
            <person name="Sandor L."/>
            <person name="Barry K."/>
            <person name="Martinez A.T."/>
            <person name="Xiao Y."/>
            <person name="Gibbons J.G."/>
            <person name="Terashima K."/>
            <person name="Hibbett D.S."/>
            <person name="Grigoriev I.V."/>
        </authorList>
    </citation>
    <scope>NUCLEOTIDE SEQUENCE</scope>
    <source>
        <strain evidence="3">Sp2 HRB7682 ss15</strain>
    </source>
</reference>
<dbReference type="EMBL" id="JANVFS010000005">
    <property type="protein sequence ID" value="KAJ4492036.1"/>
    <property type="molecule type" value="Genomic_DNA"/>
</dbReference>
<dbReference type="Proteomes" id="UP001150238">
    <property type="component" value="Unassembled WGS sequence"/>
</dbReference>
<evidence type="ECO:0000256" key="1">
    <source>
        <dbReference type="SAM" id="MobiDB-lite"/>
    </source>
</evidence>
<feature type="chain" id="PRO_5040875974" evidence="2">
    <location>
        <begin position="21"/>
        <end position="246"/>
    </location>
</feature>
<protein>
    <submittedName>
        <fullName evidence="3">Uncharacterized protein</fullName>
    </submittedName>
</protein>
<evidence type="ECO:0000256" key="2">
    <source>
        <dbReference type="SAM" id="SignalP"/>
    </source>
</evidence>
<organism evidence="3 4">
    <name type="scientific">Lentinula lateritia</name>
    <dbReference type="NCBI Taxonomy" id="40482"/>
    <lineage>
        <taxon>Eukaryota</taxon>
        <taxon>Fungi</taxon>
        <taxon>Dikarya</taxon>
        <taxon>Basidiomycota</taxon>
        <taxon>Agaricomycotina</taxon>
        <taxon>Agaricomycetes</taxon>
        <taxon>Agaricomycetidae</taxon>
        <taxon>Agaricales</taxon>
        <taxon>Marasmiineae</taxon>
        <taxon>Omphalotaceae</taxon>
        <taxon>Lentinula</taxon>
    </lineage>
</organism>
<feature type="compositionally biased region" description="Polar residues" evidence="1">
    <location>
        <begin position="101"/>
        <end position="110"/>
    </location>
</feature>
<gene>
    <name evidence="3" type="ORF">C8J55DRAFT_485975</name>
</gene>
<sequence>MHNHLHLPLVKIHALMLSIAYNSSTFPRNEQEKFVCTRCLKFNHFDLESALKDDNRARVKVENLGLSLEDEGIEFEDEEDHTVIPSPTSSPSATSLEANPIPSNIPTDSTPYPPLNPQPGSSKRVKKVAAARRKRASAAQHRQAHGELKQHAIRVVLDVIRVAPDATPLKLELFDTSSLPSFSPPHQYPDNTVHGWCADTPLAKLVLWDLRVPICFPPGSTILFPLAIIMHSTLPIQKYSSSGLFR</sequence>
<proteinExistence type="predicted"/>
<feature type="region of interest" description="Disordered" evidence="1">
    <location>
        <begin position="71"/>
        <end position="145"/>
    </location>
</feature>